<dbReference type="GO" id="GO:0003700">
    <property type="term" value="F:DNA-binding transcription factor activity"/>
    <property type="evidence" value="ECO:0007669"/>
    <property type="project" value="InterPro"/>
</dbReference>
<dbReference type="PROSITE" id="PS00036">
    <property type="entry name" value="BZIP_BASIC"/>
    <property type="match status" value="1"/>
</dbReference>
<dbReference type="Proteomes" id="UP000799757">
    <property type="component" value="Unassembled WGS sequence"/>
</dbReference>
<proteinExistence type="predicted"/>
<keyword evidence="4" id="KW-1185">Reference proteome</keyword>
<evidence type="ECO:0000313" key="3">
    <source>
        <dbReference type="EMBL" id="KAF2788642.1"/>
    </source>
</evidence>
<dbReference type="AlphaFoldDB" id="A0A6A6WX22"/>
<feature type="region of interest" description="Disordered" evidence="1">
    <location>
        <begin position="112"/>
        <end position="141"/>
    </location>
</feature>
<organism evidence="3 4">
    <name type="scientific">Melanomma pulvis-pyrius CBS 109.77</name>
    <dbReference type="NCBI Taxonomy" id="1314802"/>
    <lineage>
        <taxon>Eukaryota</taxon>
        <taxon>Fungi</taxon>
        <taxon>Dikarya</taxon>
        <taxon>Ascomycota</taxon>
        <taxon>Pezizomycotina</taxon>
        <taxon>Dothideomycetes</taxon>
        <taxon>Pleosporomycetidae</taxon>
        <taxon>Pleosporales</taxon>
        <taxon>Melanommataceae</taxon>
        <taxon>Melanomma</taxon>
    </lineage>
</organism>
<evidence type="ECO:0000259" key="2">
    <source>
        <dbReference type="PROSITE" id="PS00036"/>
    </source>
</evidence>
<reference evidence="3" key="1">
    <citation type="journal article" date="2020" name="Stud. Mycol.">
        <title>101 Dothideomycetes genomes: a test case for predicting lifestyles and emergence of pathogens.</title>
        <authorList>
            <person name="Haridas S."/>
            <person name="Albert R."/>
            <person name="Binder M."/>
            <person name="Bloem J."/>
            <person name="Labutti K."/>
            <person name="Salamov A."/>
            <person name="Andreopoulos B."/>
            <person name="Baker S."/>
            <person name="Barry K."/>
            <person name="Bills G."/>
            <person name="Bluhm B."/>
            <person name="Cannon C."/>
            <person name="Castanera R."/>
            <person name="Culley D."/>
            <person name="Daum C."/>
            <person name="Ezra D."/>
            <person name="Gonzalez J."/>
            <person name="Henrissat B."/>
            <person name="Kuo A."/>
            <person name="Liang C."/>
            <person name="Lipzen A."/>
            <person name="Lutzoni F."/>
            <person name="Magnuson J."/>
            <person name="Mondo S."/>
            <person name="Nolan M."/>
            <person name="Ohm R."/>
            <person name="Pangilinan J."/>
            <person name="Park H.-J."/>
            <person name="Ramirez L."/>
            <person name="Alfaro M."/>
            <person name="Sun H."/>
            <person name="Tritt A."/>
            <person name="Yoshinaga Y."/>
            <person name="Zwiers L.-H."/>
            <person name="Turgeon B."/>
            <person name="Goodwin S."/>
            <person name="Spatafora J."/>
            <person name="Crous P."/>
            <person name="Grigoriev I."/>
        </authorList>
    </citation>
    <scope>NUCLEOTIDE SEQUENCE</scope>
    <source>
        <strain evidence="3">CBS 109.77</strain>
    </source>
</reference>
<feature type="domain" description="BZIP" evidence="2">
    <location>
        <begin position="117"/>
        <end position="131"/>
    </location>
</feature>
<protein>
    <recommendedName>
        <fullName evidence="2">BZIP domain-containing protein</fullName>
    </recommendedName>
</protein>
<dbReference type="InterPro" id="IPR004827">
    <property type="entry name" value="bZIP"/>
</dbReference>
<sequence>MPVFVPYLQPRFISANRRELPSLHSILKLDSDIMEQKPGQKRNESQQESTSPFKSPNVYVTGHNNVHQDPFNPPIAMEMERSSRCTSIQTLAIKSQQGDDIQIPVDVQSASKLADEKRKRNAGASARFRARQKEKQREASQSISILEEAAKKAEHYRTERDYFATIVFQQPGAERHYVQPTSPRPWRTSMLPSIAPSTIEAQSSLYNSSDKMLTPETSPQKGAKRTAPIVYDDSSRKKAKRWIEDRDHDVKGWTIQEDNKVIKCQNNRECHFRYHNYLRKRTRWDFETTEELMKVFNQESKEFFVKIVHNMDGRIIPWEDAQRRVFKIIAEEGYVSGDSDGEPDTEEHCILS</sequence>
<feature type="region of interest" description="Disordered" evidence="1">
    <location>
        <begin position="36"/>
        <end position="57"/>
    </location>
</feature>
<gene>
    <name evidence="3" type="ORF">K505DRAFT_378758</name>
</gene>
<dbReference type="OrthoDB" id="2247093at2759"/>
<dbReference type="EMBL" id="MU002199">
    <property type="protein sequence ID" value="KAF2788642.1"/>
    <property type="molecule type" value="Genomic_DNA"/>
</dbReference>
<accession>A0A6A6WX22</accession>
<evidence type="ECO:0000313" key="4">
    <source>
        <dbReference type="Proteomes" id="UP000799757"/>
    </source>
</evidence>
<name>A0A6A6WX22_9PLEO</name>
<evidence type="ECO:0000256" key="1">
    <source>
        <dbReference type="SAM" id="MobiDB-lite"/>
    </source>
</evidence>